<evidence type="ECO:0000256" key="1">
    <source>
        <dbReference type="SAM" id="MobiDB-lite"/>
    </source>
</evidence>
<name>A0A9C7G949_9BACI</name>
<feature type="compositionally biased region" description="Gly residues" evidence="1">
    <location>
        <begin position="52"/>
        <end position="61"/>
    </location>
</feature>
<feature type="compositionally biased region" description="Basic residues" evidence="1">
    <location>
        <begin position="20"/>
        <end position="31"/>
    </location>
</feature>
<keyword evidence="3" id="KW-1185">Reference proteome</keyword>
<protein>
    <submittedName>
        <fullName evidence="2">Uncharacterized protein</fullName>
    </submittedName>
</protein>
<evidence type="ECO:0000313" key="2">
    <source>
        <dbReference type="EMBL" id="CAG9608038.1"/>
    </source>
</evidence>
<feature type="region of interest" description="Disordered" evidence="1">
    <location>
        <begin position="1"/>
        <end position="61"/>
    </location>
</feature>
<proteinExistence type="predicted"/>
<gene>
    <name evidence="2" type="ORF">NEOCIP111885_01730</name>
</gene>
<feature type="compositionally biased region" description="Basic and acidic residues" evidence="1">
    <location>
        <begin position="1"/>
        <end position="19"/>
    </location>
</feature>
<organism evidence="2 3">
    <name type="scientific">Pseudoneobacillus rhizosphaerae</name>
    <dbReference type="NCBI Taxonomy" id="2880968"/>
    <lineage>
        <taxon>Bacteria</taxon>
        <taxon>Bacillati</taxon>
        <taxon>Bacillota</taxon>
        <taxon>Bacilli</taxon>
        <taxon>Bacillales</taxon>
        <taxon>Bacillaceae</taxon>
        <taxon>Pseudoneobacillus</taxon>
    </lineage>
</organism>
<accession>A0A9C7G949</accession>
<sequence>MKIADRLSKNQKKQLDKIKPPKKKTHHKPKQKKEEKIDWNELMGSNNRGLYRGKGGALKRR</sequence>
<dbReference type="Proteomes" id="UP000789845">
    <property type="component" value="Unassembled WGS sequence"/>
</dbReference>
<dbReference type="EMBL" id="CAKJTG010000008">
    <property type="protein sequence ID" value="CAG9608038.1"/>
    <property type="molecule type" value="Genomic_DNA"/>
</dbReference>
<evidence type="ECO:0000313" key="3">
    <source>
        <dbReference type="Proteomes" id="UP000789845"/>
    </source>
</evidence>
<comment type="caution">
    <text evidence="2">The sequence shown here is derived from an EMBL/GenBank/DDBJ whole genome shotgun (WGS) entry which is preliminary data.</text>
</comment>
<reference evidence="2" key="1">
    <citation type="submission" date="2021-10" db="EMBL/GenBank/DDBJ databases">
        <authorList>
            <person name="Criscuolo A."/>
        </authorList>
    </citation>
    <scope>NUCLEOTIDE SEQUENCE</scope>
    <source>
        <strain evidence="2">CIP111885</strain>
    </source>
</reference>
<dbReference type="RefSeq" id="WP_230496289.1">
    <property type="nucleotide sequence ID" value="NZ_CAKJTG010000008.1"/>
</dbReference>
<dbReference type="AlphaFoldDB" id="A0A9C7G949"/>